<dbReference type="GO" id="GO:0000993">
    <property type="term" value="F:RNA polymerase II complex binding"/>
    <property type="evidence" value="ECO:0007669"/>
    <property type="project" value="UniProtKB-ARBA"/>
</dbReference>
<dbReference type="Pfam" id="PF12002">
    <property type="entry name" value="MgsA_C"/>
    <property type="match status" value="1"/>
</dbReference>
<evidence type="ECO:0000259" key="6">
    <source>
        <dbReference type="PROSITE" id="PS51391"/>
    </source>
</evidence>
<evidence type="ECO:0000313" key="7">
    <source>
        <dbReference type="EMBL" id="QPG93710.1"/>
    </source>
</evidence>
<evidence type="ECO:0000256" key="3">
    <source>
        <dbReference type="ARBA" id="ARBA00022741"/>
    </source>
</evidence>
<evidence type="ECO:0000313" key="8">
    <source>
        <dbReference type="Proteomes" id="UP000594364"/>
    </source>
</evidence>
<dbReference type="InterPro" id="IPR047415">
    <property type="entry name" value="Pcf11_CID"/>
</dbReference>
<reference evidence="7 8" key="1">
    <citation type="journal article" date="2018" name="PLoS Genet.">
        <title>Repeat elements organise 3D genome structure and mediate transcription in the filamentous fungus Epichloe festucae.</title>
        <authorList>
            <person name="Winter D.J."/>
            <person name="Ganley A.R.D."/>
            <person name="Young C.A."/>
            <person name="Liachko I."/>
            <person name="Schardl C.L."/>
            <person name="Dupont P.Y."/>
            <person name="Berry D."/>
            <person name="Ram A."/>
            <person name="Scott B."/>
            <person name="Cox M.P."/>
        </authorList>
    </citation>
    <scope>NUCLEOTIDE SEQUENCE [LARGE SCALE GENOMIC DNA]</scope>
    <source>
        <strain evidence="7 8">Fl1</strain>
    </source>
</reference>
<dbReference type="GO" id="GO:0003677">
    <property type="term" value="F:DNA binding"/>
    <property type="evidence" value="ECO:0007669"/>
    <property type="project" value="InterPro"/>
</dbReference>
<gene>
    <name evidence="7" type="ORF">C2857_001843</name>
</gene>
<dbReference type="Gene3D" id="3.40.50.300">
    <property type="entry name" value="P-loop containing nucleotide triphosphate hydrolases"/>
    <property type="match status" value="1"/>
</dbReference>
<dbReference type="FunFam" id="3.40.50.300:FF:000137">
    <property type="entry name" value="Replication-associated recombination protein A"/>
    <property type="match status" value="1"/>
</dbReference>
<dbReference type="PANTHER" id="PTHR13779">
    <property type="entry name" value="WERNER HELICASE-INTERACTING PROTEIN 1 FAMILY MEMBER"/>
    <property type="match status" value="1"/>
</dbReference>
<dbReference type="SUPFAM" id="SSF48019">
    <property type="entry name" value="post-AAA+ oligomerization domain-like"/>
    <property type="match status" value="1"/>
</dbReference>
<feature type="region of interest" description="Disordered" evidence="5">
    <location>
        <begin position="602"/>
        <end position="625"/>
    </location>
</feature>
<dbReference type="CDD" id="cd00009">
    <property type="entry name" value="AAA"/>
    <property type="match status" value="1"/>
</dbReference>
<dbReference type="FunFam" id="1.20.272.10:FF:000001">
    <property type="entry name" value="Putative AAA family ATPase"/>
    <property type="match status" value="1"/>
</dbReference>
<evidence type="ECO:0000256" key="1">
    <source>
        <dbReference type="ARBA" id="ARBA00008959"/>
    </source>
</evidence>
<accession>A0A7S9KJW6</accession>
<dbReference type="Pfam" id="PF16193">
    <property type="entry name" value="AAA_assoc_2"/>
    <property type="match status" value="1"/>
</dbReference>
<dbReference type="Pfam" id="PF00004">
    <property type="entry name" value="AAA"/>
    <property type="match status" value="1"/>
</dbReference>
<dbReference type="OrthoDB" id="343582at2759"/>
<dbReference type="FunFam" id="1.10.3710.10:FF:000005">
    <property type="entry name" value="AAA family ATPase, putative"/>
    <property type="match status" value="1"/>
</dbReference>
<dbReference type="Gene3D" id="1.10.8.60">
    <property type="match status" value="1"/>
</dbReference>
<dbReference type="InterPro" id="IPR054127">
    <property type="entry name" value="Pcf11_C"/>
</dbReference>
<keyword evidence="3" id="KW-0547">Nucleotide-binding</keyword>
<dbReference type="GO" id="GO:0017116">
    <property type="term" value="F:single-stranded DNA helicase activity"/>
    <property type="evidence" value="ECO:0007669"/>
    <property type="project" value="TreeGrafter"/>
</dbReference>
<dbReference type="EMBL" id="CP031385">
    <property type="protein sequence ID" value="QPG93710.1"/>
    <property type="molecule type" value="Genomic_DNA"/>
</dbReference>
<dbReference type="PROSITE" id="PS51391">
    <property type="entry name" value="CID"/>
    <property type="match status" value="1"/>
</dbReference>
<dbReference type="InterPro" id="IPR006569">
    <property type="entry name" value="CID_dom"/>
</dbReference>
<name>A0A7S9KJW6_EPIFF</name>
<dbReference type="Proteomes" id="UP000594364">
    <property type="component" value="Chromosome 1"/>
</dbReference>
<evidence type="ECO:0000256" key="5">
    <source>
        <dbReference type="SAM" id="MobiDB-lite"/>
    </source>
</evidence>
<feature type="region of interest" description="Disordered" evidence="5">
    <location>
        <begin position="394"/>
        <end position="425"/>
    </location>
</feature>
<dbReference type="SUPFAM" id="SSF48464">
    <property type="entry name" value="ENTH/VHS domain"/>
    <property type="match status" value="1"/>
</dbReference>
<dbReference type="GO" id="GO:0006271">
    <property type="term" value="P:DNA strand elongation involved in DNA replication"/>
    <property type="evidence" value="ECO:0007669"/>
    <property type="project" value="UniProtKB-ARBA"/>
</dbReference>
<dbReference type="Gene3D" id="1.10.3710.10">
    <property type="entry name" value="DNA polymerase III clamp loader subunits, C-terminal domain"/>
    <property type="match status" value="1"/>
</dbReference>
<comment type="similarity">
    <text evidence="1">Belongs to the AAA ATPase family. RarA/MGS1/WRNIP1 subfamily.</text>
</comment>
<dbReference type="AlphaFoldDB" id="A0A7S9KJW6"/>
<dbReference type="GO" id="GO:0016887">
    <property type="term" value="F:ATP hydrolysis activity"/>
    <property type="evidence" value="ECO:0007669"/>
    <property type="project" value="InterPro"/>
</dbReference>
<feature type="compositionally biased region" description="Basic and acidic residues" evidence="5">
    <location>
        <begin position="602"/>
        <end position="619"/>
    </location>
</feature>
<dbReference type="Gene3D" id="1.20.272.10">
    <property type="match status" value="1"/>
</dbReference>
<feature type="domain" description="CID" evidence="6">
    <location>
        <begin position="4"/>
        <end position="142"/>
    </location>
</feature>
<dbReference type="InterPro" id="IPR008942">
    <property type="entry name" value="ENTH_VHS"/>
</dbReference>
<keyword evidence="8" id="KW-1185">Reference proteome</keyword>
<dbReference type="GO" id="GO:0005634">
    <property type="term" value="C:nucleus"/>
    <property type="evidence" value="ECO:0007669"/>
    <property type="project" value="TreeGrafter"/>
</dbReference>
<dbReference type="GO" id="GO:0005524">
    <property type="term" value="F:ATP binding"/>
    <property type="evidence" value="ECO:0007669"/>
    <property type="project" value="UniProtKB-KW"/>
</dbReference>
<sequence length="1208" mass="131170">MASEADEVAEDYRHALEDLSSNMRFEISNLTVIARENTEHALAIAEVLQQHILKAPPSKKLPSLYVLDSIVKNVGTPYTLYFGRNLFKTFMESYAVVDSNVRRKMEEMLRTWKDPVPGSMDTRPVFSHELVRPIENALMKARAATMPQQGPIPGRPRPAMMPHRNTPTPPGIGMRGPGGRPGAYAQLQYPFTNGGRPGEPGPYSGQPQVNQRVAQTRTQVATYLTDGQFPPDSLTPQPSGSIPASFQPPLAGPYGPAGEVLPVEISVETLSNDIQNLIVAMKAEFAQNPHDASIQNRLRALLDLQGIVQRTSLPPDQLELIKNKVTELAAVTRKALSAQNSMTVPGYVPPHSASVTPTPVSAAPEQKPQVTLDSLLGPGAMAALMARQAAAPQGATSAPVPSPFTATPSIRSSPPVHAEAAKPAPQNPLSLLDQLRQAGMLKSGTPTNSGVSTIAHPPPARGPVLPPNISSILASAKAAASHQGFGVVNHGSLNEAALKQQYRPDAIAALYDNLGPPCTQCGRRFKNDEEGKRKKMAHMDWHFRVHQRTTEAEKRGTHRSWYVDQQVCFPNPWLSLLGFKFPDSHSSQDWLRSREVVDSDHIATPEDGAKQASEADRGPKYIPVPDPASGINNVCPICQEKFENKWLDTAQEWVWLDAVSVGNRVFHASCHAEATRDREGTPGFSRRTPEPVLGKRKAENTILSPKVRTLKTLSDGKATSTPLVNRGALVPPVIGKKRGFEEGPGAEKEKTTSFSSANAKEEEDNGMNGMDHGGTKAVKRTKTQRSAPLADRMRPETLDQVCGQELVGPNGVLRSLMESGRVPSLILWGAPGTGKTTIARCMARMVGGRFVEINATSAGVGDCKRLFQEAAGELSLTGRKTIIFCDEMHRLSKAQQDVFLKPVEAGTVTLVGATTENPSFRVASALLSRCRTFTLKPLATADVVAILRRARDREAEESESVRPPSPSPLVDDDMMAHLAAFSDGDARTALNLLELALSLATREGITREDIKSSLTKTLVYDRAGDQHYDSISAFHKSVRGSDPDAALYYLARMLQSGEDPLFVARRMVVIASEDVGLADNTLLPLATAAYTAAQQIGMPEARIPLAHCAVALCLAPKSTRAYRALNNACAALREPGVAALPVPLHLRNAPTRLMRDMAYGADYKYPPNYRDGRVRQTYLPQELAGRRFLEERHLGTEVDPDLNMDEAE</sequence>
<dbReference type="CDD" id="cd16982">
    <property type="entry name" value="CID_Pcf11"/>
    <property type="match status" value="1"/>
</dbReference>
<dbReference type="InterPro" id="IPR051314">
    <property type="entry name" value="AAA_ATPase_RarA/MGS1/WRNIP1"/>
</dbReference>
<dbReference type="GO" id="GO:0008047">
    <property type="term" value="F:enzyme activator activity"/>
    <property type="evidence" value="ECO:0007669"/>
    <property type="project" value="TreeGrafter"/>
</dbReference>
<evidence type="ECO:0000256" key="4">
    <source>
        <dbReference type="ARBA" id="ARBA00022840"/>
    </source>
</evidence>
<dbReference type="SUPFAM" id="SSF52540">
    <property type="entry name" value="P-loop containing nucleoside triphosphate hydrolases"/>
    <property type="match status" value="1"/>
</dbReference>
<evidence type="ECO:0000256" key="2">
    <source>
        <dbReference type="ARBA" id="ARBA00022705"/>
    </source>
</evidence>
<dbReference type="InterPro" id="IPR003959">
    <property type="entry name" value="ATPase_AAA_core"/>
</dbReference>
<keyword evidence="4" id="KW-0067">ATP-binding</keyword>
<dbReference type="GO" id="GO:0031124">
    <property type="term" value="P:mRNA 3'-end processing"/>
    <property type="evidence" value="ECO:0007669"/>
    <property type="project" value="UniProtKB-ARBA"/>
</dbReference>
<organism evidence="7 8">
    <name type="scientific">Epichloe festucae (strain Fl1)</name>
    <dbReference type="NCBI Taxonomy" id="877507"/>
    <lineage>
        <taxon>Eukaryota</taxon>
        <taxon>Fungi</taxon>
        <taxon>Dikarya</taxon>
        <taxon>Ascomycota</taxon>
        <taxon>Pezizomycotina</taxon>
        <taxon>Sordariomycetes</taxon>
        <taxon>Hypocreomycetidae</taxon>
        <taxon>Hypocreales</taxon>
        <taxon>Clavicipitaceae</taxon>
        <taxon>Epichloe</taxon>
    </lineage>
</organism>
<dbReference type="InterPro" id="IPR027417">
    <property type="entry name" value="P-loop_NTPase"/>
</dbReference>
<dbReference type="SMART" id="SM00582">
    <property type="entry name" value="RPR"/>
    <property type="match status" value="1"/>
</dbReference>
<proteinExistence type="inferred from homology"/>
<dbReference type="GO" id="GO:0000731">
    <property type="term" value="P:DNA synthesis involved in DNA repair"/>
    <property type="evidence" value="ECO:0007669"/>
    <property type="project" value="TreeGrafter"/>
</dbReference>
<dbReference type="Pfam" id="PF04818">
    <property type="entry name" value="CID"/>
    <property type="match status" value="1"/>
</dbReference>
<dbReference type="SMART" id="SM00382">
    <property type="entry name" value="AAA"/>
    <property type="match status" value="1"/>
</dbReference>
<dbReference type="Gene3D" id="1.25.40.90">
    <property type="match status" value="1"/>
</dbReference>
<keyword evidence="2" id="KW-0235">DNA replication</keyword>
<dbReference type="InterPro" id="IPR021886">
    <property type="entry name" value="MgsA_C"/>
</dbReference>
<feature type="region of interest" description="Disordered" evidence="5">
    <location>
        <begin position="735"/>
        <end position="788"/>
    </location>
</feature>
<dbReference type="FunFam" id="1.25.40.90:FF:000016">
    <property type="entry name" value="mRNA cleavage factor complex component Pcf11"/>
    <property type="match status" value="1"/>
</dbReference>
<protein>
    <recommendedName>
        <fullName evidence="6">CID domain-containing protein</fullName>
    </recommendedName>
</protein>
<dbReference type="InterPro" id="IPR008921">
    <property type="entry name" value="DNA_pol3_clamp-load_cplx_C"/>
</dbReference>
<dbReference type="InterPro" id="IPR032423">
    <property type="entry name" value="AAA_assoc_2"/>
</dbReference>
<dbReference type="InterPro" id="IPR003593">
    <property type="entry name" value="AAA+_ATPase"/>
</dbReference>
<feature type="region of interest" description="Disordered" evidence="5">
    <location>
        <begin position="673"/>
        <end position="692"/>
    </location>
</feature>
<dbReference type="PANTHER" id="PTHR13779:SF7">
    <property type="entry name" value="ATPASE WRNIP1"/>
    <property type="match status" value="1"/>
</dbReference>
<feature type="compositionally biased region" description="Basic and acidic residues" evidence="5">
    <location>
        <begin position="738"/>
        <end position="751"/>
    </location>
</feature>
<dbReference type="Pfam" id="PF21936">
    <property type="entry name" value="Pcf11_C"/>
    <property type="match status" value="1"/>
</dbReference>